<protein>
    <recommendedName>
        <fullName evidence="8">Alpha-(1-&gt;6)-mannopyranosyltransferase A</fullName>
    </recommendedName>
</protein>
<evidence type="ECO:0000256" key="7">
    <source>
        <dbReference type="ARBA" id="ARBA00043987"/>
    </source>
</evidence>
<keyword evidence="3" id="KW-0808">Transferase</keyword>
<keyword evidence="2" id="KW-0328">Glycosyltransferase</keyword>
<dbReference type="RefSeq" id="WP_265381653.1">
    <property type="nucleotide sequence ID" value="NZ_CP110615.1"/>
</dbReference>
<evidence type="ECO:0000256" key="6">
    <source>
        <dbReference type="ARBA" id="ARBA00023136"/>
    </source>
</evidence>
<reference evidence="10" key="1">
    <citation type="submission" date="2022-10" db="EMBL/GenBank/DDBJ databases">
        <title>Rhodococcus sp.75.</title>
        <authorList>
            <person name="Sun M."/>
        </authorList>
    </citation>
    <scope>NUCLEOTIDE SEQUENCE</scope>
    <source>
        <strain evidence="10">75</strain>
    </source>
</reference>
<evidence type="ECO:0000313" key="11">
    <source>
        <dbReference type="Proteomes" id="UP001164965"/>
    </source>
</evidence>
<name>A0ABY6NWZ9_9NOCA</name>
<feature type="transmembrane region" description="Helical" evidence="9">
    <location>
        <begin position="323"/>
        <end position="347"/>
    </location>
</feature>
<evidence type="ECO:0000256" key="3">
    <source>
        <dbReference type="ARBA" id="ARBA00022679"/>
    </source>
</evidence>
<dbReference type="Pfam" id="PF26314">
    <property type="entry name" value="MptA_B_family"/>
    <property type="match status" value="1"/>
</dbReference>
<feature type="transmembrane region" description="Helical" evidence="9">
    <location>
        <begin position="223"/>
        <end position="242"/>
    </location>
</feature>
<evidence type="ECO:0000256" key="4">
    <source>
        <dbReference type="ARBA" id="ARBA00022692"/>
    </source>
</evidence>
<keyword evidence="4 9" id="KW-0812">Transmembrane</keyword>
<feature type="transmembrane region" description="Helical" evidence="9">
    <location>
        <begin position="450"/>
        <end position="469"/>
    </location>
</feature>
<dbReference type="NCBIfam" id="NF038066">
    <property type="entry name" value="MptB"/>
    <property type="match status" value="1"/>
</dbReference>
<dbReference type="InterPro" id="IPR017822">
    <property type="entry name" value="MptA-like"/>
</dbReference>
<feature type="transmembrane region" description="Helical" evidence="9">
    <location>
        <begin position="104"/>
        <end position="124"/>
    </location>
</feature>
<comment type="subcellular location">
    <subcellularLocation>
        <location evidence="1">Membrane</location>
        <topology evidence="1">Multi-pass membrane protein</topology>
    </subcellularLocation>
</comment>
<dbReference type="NCBIfam" id="TIGR03459">
    <property type="entry name" value="crt_membr"/>
    <property type="match status" value="1"/>
</dbReference>
<accession>A0ABY6NWZ9</accession>
<gene>
    <name evidence="10" type="ORF">RHODO2019_09940</name>
</gene>
<feature type="transmembrane region" description="Helical" evidence="9">
    <location>
        <begin position="385"/>
        <end position="406"/>
    </location>
</feature>
<comment type="similarity">
    <text evidence="7">Belongs to the MptA/B family.</text>
</comment>
<feature type="transmembrane region" description="Helical" evidence="9">
    <location>
        <begin position="481"/>
        <end position="500"/>
    </location>
</feature>
<evidence type="ECO:0000256" key="1">
    <source>
        <dbReference type="ARBA" id="ARBA00004141"/>
    </source>
</evidence>
<proteinExistence type="inferred from homology"/>
<keyword evidence="5 9" id="KW-1133">Transmembrane helix</keyword>
<keyword evidence="6 9" id="KW-0472">Membrane</keyword>
<evidence type="ECO:0000256" key="2">
    <source>
        <dbReference type="ARBA" id="ARBA00022676"/>
    </source>
</evidence>
<feature type="transmembrane region" description="Helical" evidence="9">
    <location>
        <begin position="190"/>
        <end position="211"/>
    </location>
</feature>
<sequence>MSATTTAPARGADTRSRAASFVRGPAGRPALLGVVGSALITLASPGAGSLRVTDPFLERLNLSWMRFGHGQQLSMALLYLGVGLMLLAWVRVGRLVLAERISAAGLRTTIAAWVVPMLVASPIYSRDVYSYLAQGALLRDGFDPYAVGPVVNPGPLLDNVSSIWSTTPAPYGPVWLLVADGVTRITGDSVVWGTVLIRLTMLPGLAMLVWALPRLAGHLGGRAGAAVWLGAMNPLVLVHLVGGVHNEMLMVGLMAAGVALALDREHVAGIAVIALAVGVKASAGLALPFVVWIWVAHLREQHAAREGTSGEAPLLPLLVRTSAAGAAVFVAVFAVASLVAGVGIGWLSALAGSSKIVNWLSAPTAVAQLLGPSTSWLTGWGSDRLLPVTRLVFAALLVVVLVVVWWRSRRTSTDAVRGLAVALIAVVVLSPAALPWYYSWPLAFLAPLAWSPRALGVLAGVSTWLLLIFRPPGNMGLYSPFDLVVGTAVAVLVAVSLVRVDPLHLRARPAAAEPGRDGTPAATSA</sequence>
<feature type="transmembrane region" description="Helical" evidence="9">
    <location>
        <begin position="418"/>
        <end position="438"/>
    </location>
</feature>
<dbReference type="Proteomes" id="UP001164965">
    <property type="component" value="Chromosome"/>
</dbReference>
<keyword evidence="11" id="KW-1185">Reference proteome</keyword>
<feature type="transmembrane region" description="Helical" evidence="9">
    <location>
        <begin position="30"/>
        <end position="52"/>
    </location>
</feature>
<feature type="transmembrane region" description="Helical" evidence="9">
    <location>
        <begin position="270"/>
        <end position="295"/>
    </location>
</feature>
<feature type="transmembrane region" description="Helical" evidence="9">
    <location>
        <begin position="72"/>
        <end position="92"/>
    </location>
</feature>
<evidence type="ECO:0000313" key="10">
    <source>
        <dbReference type="EMBL" id="UZJ23546.1"/>
    </source>
</evidence>
<evidence type="ECO:0000256" key="5">
    <source>
        <dbReference type="ARBA" id="ARBA00022989"/>
    </source>
</evidence>
<dbReference type="EMBL" id="CP110615">
    <property type="protein sequence ID" value="UZJ23546.1"/>
    <property type="molecule type" value="Genomic_DNA"/>
</dbReference>
<dbReference type="InterPro" id="IPR049829">
    <property type="entry name" value="MptA/B-like"/>
</dbReference>
<evidence type="ECO:0000256" key="9">
    <source>
        <dbReference type="SAM" id="Phobius"/>
    </source>
</evidence>
<organism evidence="10 11">
    <name type="scientific">Rhodococcus antarcticus</name>
    <dbReference type="NCBI Taxonomy" id="2987751"/>
    <lineage>
        <taxon>Bacteria</taxon>
        <taxon>Bacillati</taxon>
        <taxon>Actinomycetota</taxon>
        <taxon>Actinomycetes</taxon>
        <taxon>Mycobacteriales</taxon>
        <taxon>Nocardiaceae</taxon>
        <taxon>Rhodococcus</taxon>
    </lineage>
</organism>
<evidence type="ECO:0000256" key="8">
    <source>
        <dbReference type="NCBIfam" id="TIGR03459"/>
    </source>
</evidence>